<organism evidence="1 2">
    <name type="scientific">Kickxella alabastrina</name>
    <dbReference type="NCBI Taxonomy" id="61397"/>
    <lineage>
        <taxon>Eukaryota</taxon>
        <taxon>Fungi</taxon>
        <taxon>Fungi incertae sedis</taxon>
        <taxon>Zoopagomycota</taxon>
        <taxon>Kickxellomycotina</taxon>
        <taxon>Kickxellomycetes</taxon>
        <taxon>Kickxellales</taxon>
        <taxon>Kickxellaceae</taxon>
        <taxon>Kickxella</taxon>
    </lineage>
</organism>
<accession>A0ACC1IQ81</accession>
<evidence type="ECO:0000313" key="2">
    <source>
        <dbReference type="Proteomes" id="UP001150581"/>
    </source>
</evidence>
<protein>
    <submittedName>
        <fullName evidence="1">3'-5'-exoribonuclease</fullName>
    </submittedName>
</protein>
<dbReference type="Proteomes" id="UP001150581">
    <property type="component" value="Unassembled WGS sequence"/>
</dbReference>
<reference evidence="1" key="1">
    <citation type="submission" date="2022-07" db="EMBL/GenBank/DDBJ databases">
        <title>Phylogenomic reconstructions and comparative analyses of Kickxellomycotina fungi.</title>
        <authorList>
            <person name="Reynolds N.K."/>
            <person name="Stajich J.E."/>
            <person name="Barry K."/>
            <person name="Grigoriev I.V."/>
            <person name="Crous P."/>
            <person name="Smith M.E."/>
        </authorList>
    </citation>
    <scope>NUCLEOTIDE SEQUENCE</scope>
    <source>
        <strain evidence="1">Benny 63K</strain>
    </source>
</reference>
<evidence type="ECO:0000313" key="1">
    <source>
        <dbReference type="EMBL" id="KAJ1898814.1"/>
    </source>
</evidence>
<name>A0ACC1IQ81_9FUNG</name>
<dbReference type="EMBL" id="JANBPG010000207">
    <property type="protein sequence ID" value="KAJ1898814.1"/>
    <property type="molecule type" value="Genomic_DNA"/>
</dbReference>
<keyword evidence="2" id="KW-1185">Reference proteome</keyword>
<sequence length="281" mass="30038">MVVDIGPSNIETAFVLEALRKNVRVDGRGIYDYRTLRISCGPTPGLAEVQLGQTRVLARVSCEVTRPSPDRPTEGLVQFSSELSNLAAPNLDASSGGRVSAQEVAISRMVERVIRQSRAIDTEALCILAGVKVWAVRVDLHFLDHGGNLMDAAAAAAIVALRHFRRPDVTVQGEEAIIHDPRERNPVPLSIHHTPVCVSFAFLGALGELAVLDPSLLEEQAQAASFTVTLNAHKEICALNKAGGVPLSPEQIQRCTQVALTKADEISDAINAALKGSSSSK</sequence>
<gene>
    <name evidence="1" type="primary">RRP45</name>
    <name evidence="1" type="ORF">LPJ66_002518</name>
</gene>
<proteinExistence type="predicted"/>
<comment type="caution">
    <text evidence="1">The sequence shown here is derived from an EMBL/GenBank/DDBJ whole genome shotgun (WGS) entry which is preliminary data.</text>
</comment>